<evidence type="ECO:0000313" key="17">
    <source>
        <dbReference type="Proteomes" id="UP001153387"/>
    </source>
</evidence>
<dbReference type="InterPro" id="IPR005467">
    <property type="entry name" value="His_kinase_dom"/>
</dbReference>
<dbReference type="CDD" id="cd06225">
    <property type="entry name" value="HAMP"/>
    <property type="match status" value="1"/>
</dbReference>
<evidence type="ECO:0000256" key="10">
    <source>
        <dbReference type="ARBA" id="ARBA00023012"/>
    </source>
</evidence>
<keyword evidence="7" id="KW-0547">Nucleotide-binding</keyword>
<dbReference type="PANTHER" id="PTHR34220">
    <property type="entry name" value="SENSOR HISTIDINE KINASE YPDA"/>
    <property type="match status" value="1"/>
</dbReference>
<gene>
    <name evidence="16" type="ORF">OMP38_10285</name>
</gene>
<dbReference type="EMBL" id="JAPDHZ010000002">
    <property type="protein sequence ID" value="MDG0791213.1"/>
    <property type="molecule type" value="Genomic_DNA"/>
</dbReference>
<keyword evidence="10" id="KW-0902">Two-component regulatory system</keyword>
<dbReference type="InterPro" id="IPR050640">
    <property type="entry name" value="Bact_2-comp_sensor_kinase"/>
</dbReference>
<evidence type="ECO:0000256" key="13">
    <source>
        <dbReference type="SAM" id="Phobius"/>
    </source>
</evidence>
<dbReference type="SUPFAM" id="SSF55874">
    <property type="entry name" value="ATPase domain of HSP90 chaperone/DNA topoisomerase II/histidine kinase"/>
    <property type="match status" value="1"/>
</dbReference>
<dbReference type="Gene3D" id="3.30.565.10">
    <property type="entry name" value="Histidine kinase-like ATPase, C-terminal domain"/>
    <property type="match status" value="1"/>
</dbReference>
<evidence type="ECO:0000259" key="14">
    <source>
        <dbReference type="PROSITE" id="PS50109"/>
    </source>
</evidence>
<keyword evidence="11 13" id="KW-0472">Membrane</keyword>
<reference evidence="16 17" key="1">
    <citation type="submission" date="2022-10" db="EMBL/GenBank/DDBJ databases">
        <title>Comparative genomic analysis of Cohnella hashimotonis sp. nov., isolated from the International Space Station.</title>
        <authorList>
            <person name="Simpson A."/>
            <person name="Venkateswaran K."/>
        </authorList>
    </citation>
    <scope>NUCLEOTIDE SEQUENCE [LARGE SCALE GENOMIC DNA]</scope>
    <source>
        <strain evidence="16 17">DSM 18997</strain>
    </source>
</reference>
<evidence type="ECO:0000256" key="6">
    <source>
        <dbReference type="ARBA" id="ARBA00022679"/>
    </source>
</evidence>
<name>A0A9X4KFK4_9BACL</name>
<keyword evidence="13" id="KW-0812">Transmembrane</keyword>
<accession>A0A9X4KFK4</accession>
<sequence>MNGGWSLVGIQSEAALLKPMKNIRWLILIIMAACVVIALLFSKVLSDVLLKPLYKLHRLMAKVEQNDLEVRFESPYEDEVGHVGHKFNRMLEQIQTLIEEVKDFEQDKRKSEIKALQSQIEPHFLYNTLNTIYWKSESEEYRDVQEMIFSLSLLFRLGLNNGNEITTLEKELDHVRQYLLIQQKCYEDRFDFSIELGDPELLGMPILKILLQPLVENSILHGLEHVRENGKISIDVRRDGANLLLRVADNGSGMDVEQVLRRMNGSDTPTKGGYALANVRARLQLTYGAQASMTLSSVPGQETAVSLLIPLPKEAS</sequence>
<dbReference type="SMART" id="SM00387">
    <property type="entry name" value="HATPase_c"/>
    <property type="match status" value="1"/>
</dbReference>
<dbReference type="Gene3D" id="6.10.340.10">
    <property type="match status" value="1"/>
</dbReference>
<dbReference type="PROSITE" id="PS50109">
    <property type="entry name" value="HIS_KIN"/>
    <property type="match status" value="1"/>
</dbReference>
<evidence type="ECO:0000256" key="2">
    <source>
        <dbReference type="ARBA" id="ARBA00004651"/>
    </source>
</evidence>
<proteinExistence type="predicted"/>
<feature type="transmembrane region" description="Helical" evidence="13">
    <location>
        <begin position="25"/>
        <end position="50"/>
    </location>
</feature>
<dbReference type="InterPro" id="IPR010559">
    <property type="entry name" value="Sig_transdc_His_kin_internal"/>
</dbReference>
<feature type="domain" description="Histidine kinase" evidence="14">
    <location>
        <begin position="82"/>
        <end position="313"/>
    </location>
</feature>
<keyword evidence="9" id="KW-0067">ATP-binding</keyword>
<evidence type="ECO:0000256" key="12">
    <source>
        <dbReference type="SAM" id="Coils"/>
    </source>
</evidence>
<organism evidence="16 17">
    <name type="scientific">Cohnella ginsengisoli</name>
    <dbReference type="NCBI Taxonomy" id="425004"/>
    <lineage>
        <taxon>Bacteria</taxon>
        <taxon>Bacillati</taxon>
        <taxon>Bacillota</taxon>
        <taxon>Bacilli</taxon>
        <taxon>Bacillales</taxon>
        <taxon>Paenibacillaceae</taxon>
        <taxon>Cohnella</taxon>
    </lineage>
</organism>
<dbReference type="RefSeq" id="WP_277564979.1">
    <property type="nucleotide sequence ID" value="NZ_JAPDHZ010000002.1"/>
</dbReference>
<dbReference type="AlphaFoldDB" id="A0A9X4KFK4"/>
<dbReference type="GO" id="GO:0005524">
    <property type="term" value="F:ATP binding"/>
    <property type="evidence" value="ECO:0007669"/>
    <property type="project" value="UniProtKB-KW"/>
</dbReference>
<comment type="caution">
    <text evidence="16">The sequence shown here is derived from an EMBL/GenBank/DDBJ whole genome shotgun (WGS) entry which is preliminary data.</text>
</comment>
<feature type="coiled-coil region" evidence="12">
    <location>
        <begin position="87"/>
        <end position="114"/>
    </location>
</feature>
<dbReference type="EC" id="2.7.13.3" evidence="3"/>
<comment type="catalytic activity">
    <reaction evidence="1">
        <text>ATP + protein L-histidine = ADP + protein N-phospho-L-histidine.</text>
        <dbReference type="EC" id="2.7.13.3"/>
    </reaction>
</comment>
<evidence type="ECO:0000256" key="8">
    <source>
        <dbReference type="ARBA" id="ARBA00022777"/>
    </source>
</evidence>
<evidence type="ECO:0000256" key="4">
    <source>
        <dbReference type="ARBA" id="ARBA00022475"/>
    </source>
</evidence>
<keyword evidence="13" id="KW-1133">Transmembrane helix</keyword>
<dbReference type="PANTHER" id="PTHR34220:SF7">
    <property type="entry name" value="SENSOR HISTIDINE KINASE YPDA"/>
    <property type="match status" value="1"/>
</dbReference>
<dbReference type="Proteomes" id="UP001153387">
    <property type="component" value="Unassembled WGS sequence"/>
</dbReference>
<dbReference type="PROSITE" id="PS50885">
    <property type="entry name" value="HAMP"/>
    <property type="match status" value="1"/>
</dbReference>
<keyword evidence="8 16" id="KW-0418">Kinase</keyword>
<feature type="domain" description="HAMP" evidence="15">
    <location>
        <begin position="47"/>
        <end position="99"/>
    </location>
</feature>
<keyword evidence="4" id="KW-1003">Cell membrane</keyword>
<keyword evidence="17" id="KW-1185">Reference proteome</keyword>
<dbReference type="InterPro" id="IPR036890">
    <property type="entry name" value="HATPase_C_sf"/>
</dbReference>
<evidence type="ECO:0000256" key="7">
    <source>
        <dbReference type="ARBA" id="ARBA00022741"/>
    </source>
</evidence>
<dbReference type="GO" id="GO:0005886">
    <property type="term" value="C:plasma membrane"/>
    <property type="evidence" value="ECO:0007669"/>
    <property type="project" value="UniProtKB-SubCell"/>
</dbReference>
<evidence type="ECO:0000256" key="1">
    <source>
        <dbReference type="ARBA" id="ARBA00000085"/>
    </source>
</evidence>
<dbReference type="InterPro" id="IPR003594">
    <property type="entry name" value="HATPase_dom"/>
</dbReference>
<evidence type="ECO:0000256" key="5">
    <source>
        <dbReference type="ARBA" id="ARBA00022553"/>
    </source>
</evidence>
<dbReference type="SMART" id="SM00304">
    <property type="entry name" value="HAMP"/>
    <property type="match status" value="1"/>
</dbReference>
<dbReference type="GO" id="GO:0000155">
    <property type="term" value="F:phosphorelay sensor kinase activity"/>
    <property type="evidence" value="ECO:0007669"/>
    <property type="project" value="InterPro"/>
</dbReference>
<dbReference type="Pfam" id="PF02518">
    <property type="entry name" value="HATPase_c"/>
    <property type="match status" value="1"/>
</dbReference>
<dbReference type="SUPFAM" id="SSF158472">
    <property type="entry name" value="HAMP domain-like"/>
    <property type="match status" value="1"/>
</dbReference>
<comment type="subcellular location">
    <subcellularLocation>
        <location evidence="2">Cell membrane</location>
        <topology evidence="2">Multi-pass membrane protein</topology>
    </subcellularLocation>
</comment>
<protein>
    <recommendedName>
        <fullName evidence="3">histidine kinase</fullName>
        <ecNumber evidence="3">2.7.13.3</ecNumber>
    </recommendedName>
</protein>
<evidence type="ECO:0000256" key="11">
    <source>
        <dbReference type="ARBA" id="ARBA00023136"/>
    </source>
</evidence>
<keyword evidence="12" id="KW-0175">Coiled coil</keyword>
<evidence type="ECO:0000259" key="15">
    <source>
        <dbReference type="PROSITE" id="PS50885"/>
    </source>
</evidence>
<dbReference type="InterPro" id="IPR003660">
    <property type="entry name" value="HAMP_dom"/>
</dbReference>
<dbReference type="Pfam" id="PF06580">
    <property type="entry name" value="His_kinase"/>
    <property type="match status" value="1"/>
</dbReference>
<keyword evidence="5" id="KW-0597">Phosphoprotein</keyword>
<evidence type="ECO:0000313" key="16">
    <source>
        <dbReference type="EMBL" id="MDG0791213.1"/>
    </source>
</evidence>
<keyword evidence="6" id="KW-0808">Transferase</keyword>
<dbReference type="Pfam" id="PF00672">
    <property type="entry name" value="HAMP"/>
    <property type="match status" value="1"/>
</dbReference>
<evidence type="ECO:0000256" key="9">
    <source>
        <dbReference type="ARBA" id="ARBA00022840"/>
    </source>
</evidence>
<evidence type="ECO:0000256" key="3">
    <source>
        <dbReference type="ARBA" id="ARBA00012438"/>
    </source>
</evidence>